<comment type="caution">
    <text evidence="1">The sequence shown here is derived from an EMBL/GenBank/DDBJ whole genome shotgun (WGS) entry which is preliminary data.</text>
</comment>
<evidence type="ECO:0000313" key="2">
    <source>
        <dbReference type="Proteomes" id="UP000287563"/>
    </source>
</evidence>
<organism evidence="1 2">
    <name type="scientific">Photobacterium chitinilyticum</name>
    <dbReference type="NCBI Taxonomy" id="2485123"/>
    <lineage>
        <taxon>Bacteria</taxon>
        <taxon>Pseudomonadati</taxon>
        <taxon>Pseudomonadota</taxon>
        <taxon>Gammaproteobacteria</taxon>
        <taxon>Vibrionales</taxon>
        <taxon>Vibrionaceae</taxon>
        <taxon>Photobacterium</taxon>
    </lineage>
</organism>
<dbReference type="Proteomes" id="UP000287563">
    <property type="component" value="Unassembled WGS sequence"/>
</dbReference>
<evidence type="ECO:0000313" key="1">
    <source>
        <dbReference type="EMBL" id="RWX53796.1"/>
    </source>
</evidence>
<reference evidence="1 2" key="1">
    <citation type="submission" date="2018-11" db="EMBL/GenBank/DDBJ databases">
        <title>Photobacterium sp. BEI247 sp. nov., a marine bacterium isolated from Yongle Blue Hole in the South China Sea.</title>
        <authorList>
            <person name="Wang X."/>
        </authorList>
    </citation>
    <scope>NUCLEOTIDE SEQUENCE [LARGE SCALE GENOMIC DNA]</scope>
    <source>
        <strain evidence="2">BEI247</strain>
    </source>
</reference>
<name>A0A444JL20_9GAMM</name>
<proteinExistence type="predicted"/>
<protein>
    <submittedName>
        <fullName evidence="1">Uncharacterized protein</fullName>
    </submittedName>
</protein>
<dbReference type="RefSeq" id="WP_128785682.1">
    <property type="nucleotide sequence ID" value="NZ_RJLM01000011.1"/>
</dbReference>
<accession>A0A444JL20</accession>
<dbReference type="AlphaFoldDB" id="A0A444JL20"/>
<sequence>MEFIIPPRQGWLYSMFMDHLESIDTPSADIDRQIINLDVAHKLSDKTTDTEKFWRLYERLLSSQHIYKPEEVEMHLLTLLNVIETGLDAHKEDDVWDKLTYAKRMKLLDKIISNCETQLKYIQQIEAPSSAPLSRINECRKHLTYGIQTLDIKQESLSKLNELENNLKCLHLPRPKIPRAATSTLEALHTNLCAFRGFQRHLYDKNSPINKSLAISQGFHKQVTLIRNIVVWFEFCFASPNKSCVASLASIYLGYEVEKEQVTDALKYWNGRMSATDIILGGEAFQHFTS</sequence>
<gene>
    <name evidence="1" type="ORF">EDI28_20300</name>
</gene>
<keyword evidence="2" id="KW-1185">Reference proteome</keyword>
<dbReference type="EMBL" id="RJLM01000011">
    <property type="protein sequence ID" value="RWX53796.1"/>
    <property type="molecule type" value="Genomic_DNA"/>
</dbReference>